<evidence type="ECO:0000259" key="1">
    <source>
        <dbReference type="Pfam" id="PF03372"/>
    </source>
</evidence>
<evidence type="ECO:0000313" key="2">
    <source>
        <dbReference type="EMBL" id="KAK9984687.1"/>
    </source>
</evidence>
<reference evidence="2 3" key="1">
    <citation type="submission" date="2024-01" db="EMBL/GenBank/DDBJ databases">
        <title>A telomere-to-telomere, gap-free genome of sweet tea (Lithocarpus litseifolius).</title>
        <authorList>
            <person name="Zhou J."/>
        </authorList>
    </citation>
    <scope>NUCLEOTIDE SEQUENCE [LARGE SCALE GENOMIC DNA]</scope>
    <source>
        <strain evidence="2">Zhou-2022a</strain>
        <tissue evidence="2">Leaf</tissue>
    </source>
</reference>
<feature type="domain" description="Endonuclease/exonuclease/phosphatase" evidence="1">
    <location>
        <begin position="5"/>
        <end position="140"/>
    </location>
</feature>
<keyword evidence="3" id="KW-1185">Reference proteome</keyword>
<comment type="caution">
    <text evidence="2">The sequence shown here is derived from an EMBL/GenBank/DDBJ whole genome shotgun (WGS) entry which is preliminary data.</text>
</comment>
<dbReference type="PANTHER" id="PTHR35218">
    <property type="entry name" value="RNASE H DOMAIN-CONTAINING PROTEIN"/>
    <property type="match status" value="1"/>
</dbReference>
<dbReference type="AlphaFoldDB" id="A0AAW2BFZ4"/>
<dbReference type="InterPro" id="IPR005135">
    <property type="entry name" value="Endo/exonuclease/phosphatase"/>
</dbReference>
<dbReference type="SUPFAM" id="SSF56219">
    <property type="entry name" value="DNase I-like"/>
    <property type="match status" value="1"/>
</dbReference>
<protein>
    <recommendedName>
        <fullName evidence="1">Endonuclease/exonuclease/phosphatase domain-containing protein</fullName>
    </recommendedName>
</protein>
<dbReference type="Proteomes" id="UP001459277">
    <property type="component" value="Unassembled WGS sequence"/>
</dbReference>
<organism evidence="2 3">
    <name type="scientific">Lithocarpus litseifolius</name>
    <dbReference type="NCBI Taxonomy" id="425828"/>
    <lineage>
        <taxon>Eukaryota</taxon>
        <taxon>Viridiplantae</taxon>
        <taxon>Streptophyta</taxon>
        <taxon>Embryophyta</taxon>
        <taxon>Tracheophyta</taxon>
        <taxon>Spermatophyta</taxon>
        <taxon>Magnoliopsida</taxon>
        <taxon>eudicotyledons</taxon>
        <taxon>Gunneridae</taxon>
        <taxon>Pentapetalae</taxon>
        <taxon>rosids</taxon>
        <taxon>fabids</taxon>
        <taxon>Fagales</taxon>
        <taxon>Fagaceae</taxon>
        <taxon>Lithocarpus</taxon>
    </lineage>
</organism>
<sequence>MSISSWNCRGLGDSRAVLMLTKMVRDEAPLLVFLAETKVDISFMKKVQAKLEYTQGVIVPSDGRSGGLAMMWKEGSHVEVHKYSHSHIDVIIFDHETNLQWRATGFYGHLDSQQRHISRKLLERLNTQLSLPWTVFGDFNKITYLDEKCGGVERSADQMQAF</sequence>
<proteinExistence type="predicted"/>
<dbReference type="Gene3D" id="3.60.10.10">
    <property type="entry name" value="Endonuclease/exonuclease/phosphatase"/>
    <property type="match status" value="1"/>
</dbReference>
<dbReference type="Pfam" id="PF03372">
    <property type="entry name" value="Exo_endo_phos"/>
    <property type="match status" value="1"/>
</dbReference>
<evidence type="ECO:0000313" key="3">
    <source>
        <dbReference type="Proteomes" id="UP001459277"/>
    </source>
</evidence>
<dbReference type="PANTHER" id="PTHR35218:SF9">
    <property type="entry name" value="ENDONUCLEASE_EXONUCLEASE_PHOSPHATASE DOMAIN-CONTAINING PROTEIN"/>
    <property type="match status" value="1"/>
</dbReference>
<dbReference type="InterPro" id="IPR036691">
    <property type="entry name" value="Endo/exonu/phosph_ase_sf"/>
</dbReference>
<dbReference type="GO" id="GO:0003824">
    <property type="term" value="F:catalytic activity"/>
    <property type="evidence" value="ECO:0007669"/>
    <property type="project" value="InterPro"/>
</dbReference>
<accession>A0AAW2BFZ4</accession>
<dbReference type="EMBL" id="JAZDWU010000012">
    <property type="protein sequence ID" value="KAK9984687.1"/>
    <property type="molecule type" value="Genomic_DNA"/>
</dbReference>
<name>A0AAW2BFZ4_9ROSI</name>
<gene>
    <name evidence="2" type="ORF">SO802_034212</name>
</gene>